<keyword evidence="2" id="KW-0808">Transferase</keyword>
<dbReference type="CDD" id="cd06170">
    <property type="entry name" value="LuxR_C_like"/>
    <property type="match status" value="1"/>
</dbReference>
<dbReference type="Gene3D" id="1.25.40.10">
    <property type="entry name" value="Tetratricopeptide repeat domain"/>
    <property type="match status" value="1"/>
</dbReference>
<dbReference type="PRINTS" id="PR00364">
    <property type="entry name" value="DISEASERSIST"/>
</dbReference>
<dbReference type="EMBL" id="FNTL01000003">
    <property type="protein sequence ID" value="SEB46084.1"/>
    <property type="molecule type" value="Genomic_DNA"/>
</dbReference>
<dbReference type="AlphaFoldDB" id="A0A1H4JIE2"/>
<dbReference type="InterPro" id="IPR002182">
    <property type="entry name" value="NB-ARC"/>
</dbReference>
<dbReference type="PANTHER" id="PTHR47691:SF3">
    <property type="entry name" value="HTH-TYPE TRANSCRIPTIONAL REGULATOR RV0890C-RELATED"/>
    <property type="match status" value="1"/>
</dbReference>
<evidence type="ECO:0000313" key="2">
    <source>
        <dbReference type="EMBL" id="SEB46084.1"/>
    </source>
</evidence>
<dbReference type="Proteomes" id="UP000183407">
    <property type="component" value="Unassembled WGS sequence"/>
</dbReference>
<evidence type="ECO:0000313" key="3">
    <source>
        <dbReference type="Proteomes" id="UP000183407"/>
    </source>
</evidence>
<dbReference type="GO" id="GO:0003677">
    <property type="term" value="F:DNA binding"/>
    <property type="evidence" value="ECO:0007669"/>
    <property type="project" value="InterPro"/>
</dbReference>
<dbReference type="InterPro" id="IPR016032">
    <property type="entry name" value="Sig_transdc_resp-reg_C-effctor"/>
</dbReference>
<dbReference type="PANTHER" id="PTHR47691">
    <property type="entry name" value="REGULATOR-RELATED"/>
    <property type="match status" value="1"/>
</dbReference>
<reference evidence="3" key="1">
    <citation type="submission" date="2016-10" db="EMBL/GenBank/DDBJ databases">
        <authorList>
            <person name="Varghese N."/>
        </authorList>
    </citation>
    <scope>NUCLEOTIDE SEQUENCE [LARGE SCALE GENOMIC DNA]</scope>
    <source>
        <strain evidence="3">DSM 44719</strain>
    </source>
</reference>
<name>A0A1H4JIE2_RHOJO</name>
<dbReference type="GO" id="GO:0043531">
    <property type="term" value="F:ADP binding"/>
    <property type="evidence" value="ECO:0007669"/>
    <property type="project" value="InterPro"/>
</dbReference>
<dbReference type="RefSeq" id="WP_073364916.1">
    <property type="nucleotide sequence ID" value="NZ_FNTL01000003.1"/>
</dbReference>
<dbReference type="InterPro" id="IPR027417">
    <property type="entry name" value="P-loop_NTPase"/>
</dbReference>
<evidence type="ECO:0000259" key="1">
    <source>
        <dbReference type="PROSITE" id="PS50043"/>
    </source>
</evidence>
<dbReference type="Pfam" id="PF00196">
    <property type="entry name" value="GerE"/>
    <property type="match status" value="1"/>
</dbReference>
<dbReference type="Pfam" id="PF00931">
    <property type="entry name" value="NB-ARC"/>
    <property type="match status" value="1"/>
</dbReference>
<accession>A0A1H4JIE2</accession>
<dbReference type="SUPFAM" id="SSF52540">
    <property type="entry name" value="P-loop containing nucleoside triphosphate hydrolases"/>
    <property type="match status" value="1"/>
</dbReference>
<dbReference type="SUPFAM" id="SSF48452">
    <property type="entry name" value="TPR-like"/>
    <property type="match status" value="2"/>
</dbReference>
<protein>
    <submittedName>
        <fullName evidence="2">Non-specific serine/threonine protein kinase</fullName>
    </submittedName>
</protein>
<dbReference type="InterPro" id="IPR011990">
    <property type="entry name" value="TPR-like_helical_dom_sf"/>
</dbReference>
<dbReference type="OrthoDB" id="9812579at2"/>
<dbReference type="GO" id="GO:0004674">
    <property type="term" value="F:protein serine/threonine kinase activity"/>
    <property type="evidence" value="ECO:0007669"/>
    <property type="project" value="UniProtKB-KW"/>
</dbReference>
<dbReference type="InterPro" id="IPR036388">
    <property type="entry name" value="WH-like_DNA-bd_sf"/>
</dbReference>
<keyword evidence="2" id="KW-0723">Serine/threonine-protein kinase</keyword>
<dbReference type="Gene3D" id="3.40.50.300">
    <property type="entry name" value="P-loop containing nucleotide triphosphate hydrolases"/>
    <property type="match status" value="1"/>
</dbReference>
<proteinExistence type="predicted"/>
<dbReference type="GO" id="GO:0006355">
    <property type="term" value="P:regulation of DNA-templated transcription"/>
    <property type="evidence" value="ECO:0007669"/>
    <property type="project" value="InterPro"/>
</dbReference>
<dbReference type="SUPFAM" id="SSF46894">
    <property type="entry name" value="C-terminal effector domain of the bipartite response regulators"/>
    <property type="match status" value="1"/>
</dbReference>
<dbReference type="Gene3D" id="1.10.10.10">
    <property type="entry name" value="Winged helix-like DNA-binding domain superfamily/Winged helix DNA-binding domain"/>
    <property type="match status" value="1"/>
</dbReference>
<dbReference type="InterPro" id="IPR019734">
    <property type="entry name" value="TPR_rpt"/>
</dbReference>
<dbReference type="Pfam" id="PF13424">
    <property type="entry name" value="TPR_12"/>
    <property type="match status" value="1"/>
</dbReference>
<organism evidence="2 3">
    <name type="scientific">Rhodococcus jostii</name>
    <dbReference type="NCBI Taxonomy" id="132919"/>
    <lineage>
        <taxon>Bacteria</taxon>
        <taxon>Bacillati</taxon>
        <taxon>Actinomycetota</taxon>
        <taxon>Actinomycetes</taxon>
        <taxon>Mycobacteriales</taxon>
        <taxon>Nocardiaceae</taxon>
        <taxon>Rhodococcus</taxon>
    </lineage>
</organism>
<dbReference type="PRINTS" id="PR00038">
    <property type="entry name" value="HTHLUXR"/>
</dbReference>
<keyword evidence="2" id="KW-0418">Kinase</keyword>
<sequence length="775" mass="84106">MPPAVQGRVGNLPFELSSFVGRRREVTEAKRLLSATRLVTLTGIGGVGKTRLALRVAADVARAFVDGVWLVELAELQDSELVPDTVISTLRLCEQPARPPLTLLTEYLAKRRLLLVLDNCEHLVNAAAALAETLLKASADLRILATSREPLGIDGEAALRVPPLSAPDPGRVITSLQGLSSFDAVNLFTERAAAAVSGFDLTDDNSGAVAGICARLDGLPLPIELAAARLRAMSTEQILHRLTGRFQLLTVGTRGAPTRQQTLRLCVDWSHELCTVRERALWSRLAVFAGGFELDAAEGICAGDFPPEELLDLVASLVDKSILIREEPGDVVRYRLLETLREYGAERCKESGEYEILRRRHRDWYEQLALRAEDEWIGPQQLQWIARIEREQTNLRDAMEFCIAEPEGEEVGLPLVTALYPFWRACGRFSEGRRWLERVLDLQAGQPTVAHVKALCAASGLAAVQGDISAAAARAQEGQALADQSGDTEMNALATAATGRLALRSGDLARAVTCFDTALEQLPIKTFTLQRIWSMLGLGLACGLLGDTARAIRCHEEVLALTESVGESVYRGWSLWALGSALWQQNDRARASELIEQGLRLTRSADDPLGCAWCLQTFAWMAAQEHRAQRAATLLGAAESLRRSVGSPKVAFSDLSVHQAECERNTRSALGERAFDAAFTRGSGLSAGDAVAYALDEPRPAVSSRVGAASGLTHRERQVADLVAQGLTNRAIAGKLVISQRTAQGHVAHVLTKLGFTSRSQIAAWVVEQTHDSQP</sequence>
<gene>
    <name evidence="2" type="ORF">SAMN04490220_0923</name>
</gene>
<dbReference type="InterPro" id="IPR000792">
    <property type="entry name" value="Tscrpt_reg_LuxR_C"/>
</dbReference>
<dbReference type="SMART" id="SM00028">
    <property type="entry name" value="TPR"/>
    <property type="match status" value="3"/>
</dbReference>
<feature type="domain" description="HTH luxR-type" evidence="1">
    <location>
        <begin position="705"/>
        <end position="770"/>
    </location>
</feature>
<dbReference type="SMART" id="SM00421">
    <property type="entry name" value="HTH_LUXR"/>
    <property type="match status" value="1"/>
</dbReference>
<dbReference type="PROSITE" id="PS50043">
    <property type="entry name" value="HTH_LUXR_2"/>
    <property type="match status" value="1"/>
</dbReference>